<evidence type="ECO:0000313" key="7">
    <source>
        <dbReference type="EMBL" id="KAK0623784.1"/>
    </source>
</evidence>
<evidence type="ECO:0000256" key="3">
    <source>
        <dbReference type="ARBA" id="ARBA00022989"/>
    </source>
</evidence>
<keyword evidence="4 6" id="KW-0472">Membrane</keyword>
<keyword evidence="3 6" id="KW-1133">Transmembrane helix</keyword>
<accession>A0AA39WY47</accession>
<organism evidence="7 8">
    <name type="scientific">Immersiella caudata</name>
    <dbReference type="NCBI Taxonomy" id="314043"/>
    <lineage>
        <taxon>Eukaryota</taxon>
        <taxon>Fungi</taxon>
        <taxon>Dikarya</taxon>
        <taxon>Ascomycota</taxon>
        <taxon>Pezizomycotina</taxon>
        <taxon>Sordariomycetes</taxon>
        <taxon>Sordariomycetidae</taxon>
        <taxon>Sordariales</taxon>
        <taxon>Lasiosphaeriaceae</taxon>
        <taxon>Immersiella</taxon>
    </lineage>
</organism>
<evidence type="ECO:0000256" key="1">
    <source>
        <dbReference type="ARBA" id="ARBA00004167"/>
    </source>
</evidence>
<keyword evidence="8" id="KW-1185">Reference proteome</keyword>
<evidence type="ECO:0000256" key="4">
    <source>
        <dbReference type="ARBA" id="ARBA00023136"/>
    </source>
</evidence>
<feature type="transmembrane region" description="Helical" evidence="6">
    <location>
        <begin position="230"/>
        <end position="252"/>
    </location>
</feature>
<dbReference type="PANTHER" id="PTHR15549">
    <property type="entry name" value="PAIRED IMMUNOGLOBULIN-LIKE TYPE 2 RECEPTOR"/>
    <property type="match status" value="1"/>
</dbReference>
<comment type="subcellular location">
    <subcellularLocation>
        <location evidence="1">Membrane</location>
        <topology evidence="1">Single-pass membrane protein</topology>
    </subcellularLocation>
</comment>
<comment type="caution">
    <text evidence="7">The sequence shown here is derived from an EMBL/GenBank/DDBJ whole genome shotgun (WGS) entry which is preliminary data.</text>
</comment>
<gene>
    <name evidence="7" type="ORF">B0T14DRAFT_517049</name>
</gene>
<name>A0AA39WY47_9PEZI</name>
<proteinExistence type="predicted"/>
<dbReference type="PANTHER" id="PTHR15549:SF33">
    <property type="entry name" value="MEMBRANE PROTEIN WSC4, PUTATIVE (AFU_ORTHOLOGUE AFUA_5G09020)-RELATED"/>
    <property type="match status" value="1"/>
</dbReference>
<feature type="region of interest" description="Disordered" evidence="5">
    <location>
        <begin position="187"/>
        <end position="227"/>
    </location>
</feature>
<feature type="region of interest" description="Disordered" evidence="5">
    <location>
        <begin position="303"/>
        <end position="334"/>
    </location>
</feature>
<dbReference type="AlphaFoldDB" id="A0AA39WY47"/>
<feature type="compositionally biased region" description="Polar residues" evidence="5">
    <location>
        <begin position="217"/>
        <end position="227"/>
    </location>
</feature>
<reference evidence="7" key="1">
    <citation type="submission" date="2023-06" db="EMBL/GenBank/DDBJ databases">
        <title>Genome-scale phylogeny and comparative genomics of the fungal order Sordariales.</title>
        <authorList>
            <consortium name="Lawrence Berkeley National Laboratory"/>
            <person name="Hensen N."/>
            <person name="Bonometti L."/>
            <person name="Westerberg I."/>
            <person name="Brannstrom I.O."/>
            <person name="Guillou S."/>
            <person name="Cros-Aarteil S."/>
            <person name="Calhoun S."/>
            <person name="Haridas S."/>
            <person name="Kuo A."/>
            <person name="Mondo S."/>
            <person name="Pangilinan J."/>
            <person name="Riley R."/>
            <person name="Labutti K."/>
            <person name="Andreopoulos B."/>
            <person name="Lipzen A."/>
            <person name="Chen C."/>
            <person name="Yanf M."/>
            <person name="Daum C."/>
            <person name="Ng V."/>
            <person name="Clum A."/>
            <person name="Steindorff A."/>
            <person name="Ohm R."/>
            <person name="Martin F."/>
            <person name="Silar P."/>
            <person name="Natvig D."/>
            <person name="Lalanne C."/>
            <person name="Gautier V."/>
            <person name="Ament-Velasquez S.L."/>
            <person name="Kruys A."/>
            <person name="Hutchinson M.I."/>
            <person name="Powell A.J."/>
            <person name="Barry K."/>
            <person name="Miller A.N."/>
            <person name="Grigoriev I.V."/>
            <person name="Debuchy R."/>
            <person name="Gladieux P."/>
            <person name="Thoren M.H."/>
            <person name="Johannesson H."/>
        </authorList>
    </citation>
    <scope>NUCLEOTIDE SEQUENCE</scope>
    <source>
        <strain evidence="7">CBS 606.72</strain>
    </source>
</reference>
<evidence type="ECO:0000256" key="5">
    <source>
        <dbReference type="SAM" id="MobiDB-lite"/>
    </source>
</evidence>
<dbReference type="InterPro" id="IPR051694">
    <property type="entry name" value="Immunoregulatory_rcpt-like"/>
</dbReference>
<dbReference type="GO" id="GO:0071944">
    <property type="term" value="C:cell periphery"/>
    <property type="evidence" value="ECO:0007669"/>
    <property type="project" value="UniProtKB-ARBA"/>
</dbReference>
<keyword evidence="2 6" id="KW-0812">Transmembrane</keyword>
<protein>
    <submittedName>
        <fullName evidence="7">Uncharacterized protein</fullName>
    </submittedName>
</protein>
<feature type="compositionally biased region" description="Low complexity" evidence="5">
    <location>
        <begin position="187"/>
        <end position="203"/>
    </location>
</feature>
<sequence>MSVTTGPVLATLSGTPVIMYPVPTPWPFSAGCDTYVYRQVVSGLILAYDPIYPSIIETEARSCFRTEVSSWWFQSNGANPSTALGPTFVCPESYSAVHSTLLGSDSAAETHYTYCCPPSYTLGAIYPPTIRSVAQCTSTVPVGGTVSYKTSSSGNSAVPTSTVVTGSAATANAPAVNGYNIVQRQVSGSSSSTAGSTGGSSTQTPPPGGSESADAKNVTNKSDKTSTGTIAGAVVGGVLVLLALLAAILFWFRRRRQRSTASEGDQVRPELADKNSTVGIARDGEKAYYAGAVQTQELAQESYSHELGSYGQADQRFELPAQDSPHPPGMRRGG</sequence>
<evidence type="ECO:0000256" key="6">
    <source>
        <dbReference type="SAM" id="Phobius"/>
    </source>
</evidence>
<evidence type="ECO:0000256" key="2">
    <source>
        <dbReference type="ARBA" id="ARBA00022692"/>
    </source>
</evidence>
<dbReference type="GO" id="GO:0016020">
    <property type="term" value="C:membrane"/>
    <property type="evidence" value="ECO:0007669"/>
    <property type="project" value="UniProtKB-SubCell"/>
</dbReference>
<dbReference type="Proteomes" id="UP001175000">
    <property type="component" value="Unassembled WGS sequence"/>
</dbReference>
<dbReference type="Gene3D" id="1.20.5.510">
    <property type="entry name" value="Single helix bin"/>
    <property type="match status" value="1"/>
</dbReference>
<dbReference type="EMBL" id="JAULSU010000003">
    <property type="protein sequence ID" value="KAK0623784.1"/>
    <property type="molecule type" value="Genomic_DNA"/>
</dbReference>
<evidence type="ECO:0000313" key="8">
    <source>
        <dbReference type="Proteomes" id="UP001175000"/>
    </source>
</evidence>